<sequence length="129" mass="15100">MKRSYSFPFLLLTGIGSWNAPPNYRIYNVIREGARILSHNLLCNWLQLRLSCSRNSLKQFCHHNPHNLSPFSRSWAFSSFQLANSTFRNFIVGVFKNRISAYHLHTVLPWGSSEDFQSWPEQKRDPVQS</sequence>
<dbReference type="Proteomes" id="UP000499080">
    <property type="component" value="Unassembled WGS sequence"/>
</dbReference>
<protein>
    <submittedName>
        <fullName evidence="1">Uncharacterized protein</fullName>
    </submittedName>
</protein>
<gene>
    <name evidence="1" type="ORF">AVEN_185846_1</name>
</gene>
<accession>A0A4Y2JJJ3</accession>
<reference evidence="1 2" key="1">
    <citation type="journal article" date="2019" name="Sci. Rep.">
        <title>Orb-weaving spider Araneus ventricosus genome elucidates the spidroin gene catalogue.</title>
        <authorList>
            <person name="Kono N."/>
            <person name="Nakamura H."/>
            <person name="Ohtoshi R."/>
            <person name="Moran D.A.P."/>
            <person name="Shinohara A."/>
            <person name="Yoshida Y."/>
            <person name="Fujiwara M."/>
            <person name="Mori M."/>
            <person name="Tomita M."/>
            <person name="Arakawa K."/>
        </authorList>
    </citation>
    <scope>NUCLEOTIDE SEQUENCE [LARGE SCALE GENOMIC DNA]</scope>
</reference>
<name>A0A4Y2JJJ3_ARAVE</name>
<dbReference type="AlphaFoldDB" id="A0A4Y2JJJ3"/>
<proteinExistence type="predicted"/>
<dbReference type="EMBL" id="BGPR01003597">
    <property type="protein sequence ID" value="GBM90107.1"/>
    <property type="molecule type" value="Genomic_DNA"/>
</dbReference>
<comment type="caution">
    <text evidence="1">The sequence shown here is derived from an EMBL/GenBank/DDBJ whole genome shotgun (WGS) entry which is preliminary data.</text>
</comment>
<evidence type="ECO:0000313" key="2">
    <source>
        <dbReference type="Proteomes" id="UP000499080"/>
    </source>
</evidence>
<organism evidence="1 2">
    <name type="scientific">Araneus ventricosus</name>
    <name type="common">Orbweaver spider</name>
    <name type="synonym">Epeira ventricosa</name>
    <dbReference type="NCBI Taxonomy" id="182803"/>
    <lineage>
        <taxon>Eukaryota</taxon>
        <taxon>Metazoa</taxon>
        <taxon>Ecdysozoa</taxon>
        <taxon>Arthropoda</taxon>
        <taxon>Chelicerata</taxon>
        <taxon>Arachnida</taxon>
        <taxon>Araneae</taxon>
        <taxon>Araneomorphae</taxon>
        <taxon>Entelegynae</taxon>
        <taxon>Araneoidea</taxon>
        <taxon>Araneidae</taxon>
        <taxon>Araneus</taxon>
    </lineage>
</organism>
<keyword evidence="2" id="KW-1185">Reference proteome</keyword>
<evidence type="ECO:0000313" key="1">
    <source>
        <dbReference type="EMBL" id="GBM90107.1"/>
    </source>
</evidence>